<proteinExistence type="predicted"/>
<name>A0ABQ8WZ32_PENCH</name>
<protein>
    <recommendedName>
        <fullName evidence="2">Ketoreductase domain-containing protein</fullName>
    </recommendedName>
</protein>
<dbReference type="Pfam" id="PF08659">
    <property type="entry name" value="KR"/>
    <property type="match status" value="2"/>
</dbReference>
<comment type="caution">
    <text evidence="3">The sequence shown here is derived from an EMBL/GenBank/DDBJ whole genome shotgun (WGS) entry which is preliminary data.</text>
</comment>
<dbReference type="Proteomes" id="UP001220256">
    <property type="component" value="Unassembled WGS sequence"/>
</dbReference>
<dbReference type="Gene3D" id="3.40.50.720">
    <property type="entry name" value="NAD(P)-binding Rossmann-like Domain"/>
    <property type="match status" value="1"/>
</dbReference>
<dbReference type="InterPro" id="IPR036291">
    <property type="entry name" value="NAD(P)-bd_dom_sf"/>
</dbReference>
<dbReference type="InterPro" id="IPR057326">
    <property type="entry name" value="KR_dom"/>
</dbReference>
<dbReference type="SMART" id="SM00822">
    <property type="entry name" value="PKS_KR"/>
    <property type="match status" value="1"/>
</dbReference>
<evidence type="ECO:0000259" key="2">
    <source>
        <dbReference type="SMART" id="SM00822"/>
    </source>
</evidence>
<dbReference type="PANTHER" id="PTHR43775:SF28">
    <property type="entry name" value="SYNTHASE, PUTATIVE-RELATED"/>
    <property type="match status" value="1"/>
</dbReference>
<keyword evidence="4" id="KW-1185">Reference proteome</keyword>
<dbReference type="SUPFAM" id="SSF51735">
    <property type="entry name" value="NAD(P)-binding Rossmann-fold domains"/>
    <property type="match status" value="1"/>
</dbReference>
<organism evidence="3 4">
    <name type="scientific">Penicillium chrysogenum</name>
    <name type="common">Penicillium notatum</name>
    <dbReference type="NCBI Taxonomy" id="5076"/>
    <lineage>
        <taxon>Eukaryota</taxon>
        <taxon>Fungi</taxon>
        <taxon>Dikarya</taxon>
        <taxon>Ascomycota</taxon>
        <taxon>Pezizomycotina</taxon>
        <taxon>Eurotiomycetes</taxon>
        <taxon>Eurotiomycetidae</taxon>
        <taxon>Eurotiales</taxon>
        <taxon>Aspergillaceae</taxon>
        <taxon>Penicillium</taxon>
        <taxon>Penicillium chrysogenum species complex</taxon>
    </lineage>
</organism>
<feature type="domain" description="Ketoreductase" evidence="2">
    <location>
        <begin position="47"/>
        <end position="206"/>
    </location>
</feature>
<feature type="region of interest" description="Disordered" evidence="1">
    <location>
        <begin position="1"/>
        <end position="26"/>
    </location>
</feature>
<evidence type="ECO:0000313" key="3">
    <source>
        <dbReference type="EMBL" id="KAJ5283894.1"/>
    </source>
</evidence>
<dbReference type="InterPro" id="IPR050091">
    <property type="entry name" value="PKS_NRPS_Biosynth_Enz"/>
</dbReference>
<dbReference type="PANTHER" id="PTHR43775">
    <property type="entry name" value="FATTY ACID SYNTHASE"/>
    <property type="match status" value="1"/>
</dbReference>
<gene>
    <name evidence="3" type="ORF">N7505_001874</name>
</gene>
<accession>A0ABQ8WZ32</accession>
<evidence type="ECO:0000256" key="1">
    <source>
        <dbReference type="SAM" id="MobiDB-lite"/>
    </source>
</evidence>
<evidence type="ECO:0000313" key="4">
    <source>
        <dbReference type="Proteomes" id="UP001220256"/>
    </source>
</evidence>
<reference evidence="3 4" key="1">
    <citation type="journal article" date="2023" name="IMA Fungus">
        <title>Comparative genomic study of the Penicillium genus elucidates a diverse pangenome and 15 lateral gene transfer events.</title>
        <authorList>
            <person name="Petersen C."/>
            <person name="Sorensen T."/>
            <person name="Nielsen M.R."/>
            <person name="Sondergaard T.E."/>
            <person name="Sorensen J.L."/>
            <person name="Fitzpatrick D.A."/>
            <person name="Frisvad J.C."/>
            <person name="Nielsen K.L."/>
        </authorList>
    </citation>
    <scope>NUCLEOTIDE SEQUENCE [LARGE SCALE GENOMIC DNA]</scope>
    <source>
        <strain evidence="3 4">IBT 3361</strain>
    </source>
</reference>
<dbReference type="InterPro" id="IPR013968">
    <property type="entry name" value="PKS_KR"/>
</dbReference>
<dbReference type="EMBL" id="JAPVEB010000001">
    <property type="protein sequence ID" value="KAJ5283894.1"/>
    <property type="molecule type" value="Genomic_DNA"/>
</dbReference>
<sequence length="248" mass="26993">MHAKKYGADRSGTTLEEKLIGPPPEVDGSKNLRVPNITSDCYNLGISWYEYLTWILAVTNIKEDVERRVLFLSRSAGNGPEDPDTIKEQELESMGCEIRLVKGSVLQQEDVTRALEQAPNLKGIIQCSMVLRDENFGRTWNLHHATLAAGIKLDFFILFSSMSGVTGQAGQANYAGANTFLDSFVQYRTSLGLAASSMDIGAVQDVGYVSQDDALLKRMKLASAHGIPEPELMEAVSAAAVTESCDDG</sequence>